<accession>A0A6J4I917</accession>
<dbReference type="EMBL" id="CADCSZ010000123">
    <property type="protein sequence ID" value="CAA9245441.1"/>
    <property type="molecule type" value="Genomic_DNA"/>
</dbReference>
<dbReference type="AlphaFoldDB" id="A0A6J4I917"/>
<organism evidence="1">
    <name type="scientific">uncultured Acidimicrobiales bacterium</name>
    <dbReference type="NCBI Taxonomy" id="310071"/>
    <lineage>
        <taxon>Bacteria</taxon>
        <taxon>Bacillati</taxon>
        <taxon>Actinomycetota</taxon>
        <taxon>Acidimicrobiia</taxon>
        <taxon>Acidimicrobiales</taxon>
        <taxon>environmental samples</taxon>
    </lineage>
</organism>
<evidence type="ECO:0000313" key="1">
    <source>
        <dbReference type="EMBL" id="CAA9245441.1"/>
    </source>
</evidence>
<reference evidence="1" key="1">
    <citation type="submission" date="2020-02" db="EMBL/GenBank/DDBJ databases">
        <authorList>
            <person name="Meier V. D."/>
        </authorList>
    </citation>
    <scope>NUCLEOTIDE SEQUENCE</scope>
    <source>
        <strain evidence="1">AVDCRST_MAG76</strain>
    </source>
</reference>
<name>A0A6J4I917_9ACTN</name>
<gene>
    <name evidence="1" type="ORF">AVDCRST_MAG76-1998</name>
</gene>
<protein>
    <submittedName>
        <fullName evidence="1">Uncharacterized protein</fullName>
    </submittedName>
</protein>
<sequence length="78" mass="8420">MNYFVGAERVKLLRLKTLRPGTRVADTEVVPSGQYHAVAGLDATSGLCGTTVVEIFEQSFTESTGLKCEKCEELAKAP</sequence>
<proteinExistence type="predicted"/>